<dbReference type="AlphaFoldDB" id="A0AAW1YST9"/>
<organism evidence="1 2">
    <name type="scientific">Rubus argutus</name>
    <name type="common">Southern blackberry</name>
    <dbReference type="NCBI Taxonomy" id="59490"/>
    <lineage>
        <taxon>Eukaryota</taxon>
        <taxon>Viridiplantae</taxon>
        <taxon>Streptophyta</taxon>
        <taxon>Embryophyta</taxon>
        <taxon>Tracheophyta</taxon>
        <taxon>Spermatophyta</taxon>
        <taxon>Magnoliopsida</taxon>
        <taxon>eudicotyledons</taxon>
        <taxon>Gunneridae</taxon>
        <taxon>Pentapetalae</taxon>
        <taxon>rosids</taxon>
        <taxon>fabids</taxon>
        <taxon>Rosales</taxon>
        <taxon>Rosaceae</taxon>
        <taxon>Rosoideae</taxon>
        <taxon>Rosoideae incertae sedis</taxon>
        <taxon>Rubus</taxon>
    </lineage>
</organism>
<keyword evidence="2" id="KW-1185">Reference proteome</keyword>
<dbReference type="Proteomes" id="UP001457282">
    <property type="component" value="Unassembled WGS sequence"/>
</dbReference>
<accession>A0AAW1YST9</accession>
<reference evidence="1 2" key="1">
    <citation type="journal article" date="2023" name="G3 (Bethesda)">
        <title>A chromosome-length genome assembly and annotation of blackberry (Rubus argutus, cv. 'Hillquist').</title>
        <authorList>
            <person name="Bruna T."/>
            <person name="Aryal R."/>
            <person name="Dudchenko O."/>
            <person name="Sargent D.J."/>
            <person name="Mead D."/>
            <person name="Buti M."/>
            <person name="Cavallini A."/>
            <person name="Hytonen T."/>
            <person name="Andres J."/>
            <person name="Pham M."/>
            <person name="Weisz D."/>
            <person name="Mascagni F."/>
            <person name="Usai G."/>
            <person name="Natali L."/>
            <person name="Bassil N."/>
            <person name="Fernandez G.E."/>
            <person name="Lomsadze A."/>
            <person name="Armour M."/>
            <person name="Olukolu B."/>
            <person name="Poorten T."/>
            <person name="Britton C."/>
            <person name="Davik J."/>
            <person name="Ashrafi H."/>
            <person name="Aiden E.L."/>
            <person name="Borodovsky M."/>
            <person name="Worthington M."/>
        </authorList>
    </citation>
    <scope>NUCLEOTIDE SEQUENCE [LARGE SCALE GENOMIC DNA]</scope>
    <source>
        <strain evidence="1">PI 553951</strain>
    </source>
</reference>
<evidence type="ECO:0000313" key="1">
    <source>
        <dbReference type="EMBL" id="KAK9951547.1"/>
    </source>
</evidence>
<dbReference type="EMBL" id="JBEDUW010000001">
    <property type="protein sequence ID" value="KAK9951547.1"/>
    <property type="molecule type" value="Genomic_DNA"/>
</dbReference>
<sequence length="112" mass="11625">MAAHRARLRLAGDDRGNAVGGLGGLGTAEATPADWIAGGSLVDVLIDGDAGSTRSMKVVIGFGHGMGFAAWIDGDGTPAWGIHGGDDLDWVLISRLIRRRWVDEGNGFALGR</sequence>
<protein>
    <submittedName>
        <fullName evidence="1">Uncharacterized protein</fullName>
    </submittedName>
</protein>
<comment type="caution">
    <text evidence="1">The sequence shown here is derived from an EMBL/GenBank/DDBJ whole genome shotgun (WGS) entry which is preliminary data.</text>
</comment>
<proteinExistence type="predicted"/>
<name>A0AAW1YST9_RUBAR</name>
<evidence type="ECO:0000313" key="2">
    <source>
        <dbReference type="Proteomes" id="UP001457282"/>
    </source>
</evidence>
<gene>
    <name evidence="1" type="ORF">M0R45_006985</name>
</gene>